<dbReference type="OrthoDB" id="5600188at2759"/>
<feature type="compositionally biased region" description="Polar residues" evidence="1">
    <location>
        <begin position="602"/>
        <end position="611"/>
    </location>
</feature>
<feature type="region of interest" description="Disordered" evidence="1">
    <location>
        <begin position="653"/>
        <end position="713"/>
    </location>
</feature>
<comment type="caution">
    <text evidence="2">The sequence shown here is derived from an EMBL/GenBank/DDBJ whole genome shotgun (WGS) entry which is preliminary data.</text>
</comment>
<reference evidence="2" key="1">
    <citation type="submission" date="2022-07" db="EMBL/GenBank/DDBJ databases">
        <title>Phylogenomic reconstructions and comparative analyses of Kickxellomycotina fungi.</title>
        <authorList>
            <person name="Reynolds N.K."/>
            <person name="Stajich J.E."/>
            <person name="Barry K."/>
            <person name="Grigoriev I.V."/>
            <person name="Crous P."/>
            <person name="Smith M.E."/>
        </authorList>
    </citation>
    <scope>NUCLEOTIDE SEQUENCE</scope>
    <source>
        <strain evidence="2">RSA 861</strain>
    </source>
</reference>
<name>A0A9W8A8D1_9FUNG</name>
<feature type="compositionally biased region" description="Basic and acidic residues" evidence="1">
    <location>
        <begin position="962"/>
        <end position="980"/>
    </location>
</feature>
<feature type="compositionally biased region" description="Low complexity" evidence="1">
    <location>
        <begin position="919"/>
        <end position="937"/>
    </location>
</feature>
<feature type="region of interest" description="Disordered" evidence="1">
    <location>
        <begin position="817"/>
        <end position="1034"/>
    </location>
</feature>
<evidence type="ECO:0000256" key="1">
    <source>
        <dbReference type="SAM" id="MobiDB-lite"/>
    </source>
</evidence>
<keyword evidence="3" id="KW-1185">Reference proteome</keyword>
<accession>A0A9W8A8D1</accession>
<feature type="compositionally biased region" description="Polar residues" evidence="1">
    <location>
        <begin position="698"/>
        <end position="707"/>
    </location>
</feature>
<sequence>MSRFVSHLLGIDQEQNTSATAGSEHECNYESMGSNSQAPRSHRTEETTAHRNDTVDSRPESSDVVDQNVPGAFGYSSQSQPAGYSSPSVDSYKLPQGYVEPKPSPVCSPAADGPLNVKNDHRDTQSPRSGERISDIVGDYASGAGAGPYRASQQQLDNMGAINSGPADMQQATTAAGYAAQNSRRGSLGRPNTKPSRGYDVGVSQQARTAQSQYYEPLPQAMVGSQKQPQLQQSQPLRYQSPHGLADSRTDDLDHVSVGHPQANTAGSPGMGGLSPTANLHRKSSAKKYRQVYQQTTELLGQQGDVIGRAQETTGIEQGDVHIAKQALSGDAQGAQASLSSKAANQMMHGDAGGAKQSMMAAGAIRTISGGRDRDVAMTNQMGKMGLGGASGAGAVAGVAGAYLHGRKDNPEGADFYHDQTRDADTVGDYASGVNTGPVSGSGGVSAERGYDSPALYQQDQGEQHGQNPMKLPRSTLGYQEETPRSTGGADRGQFTSRDSDPYLAIGDHHQTPHHRAAHEPVEASPLRSDTSAINSRPATTHVNNRTGTPTSAGAPVLGTKGLLHHNQAGSSPQLSSAGGGTSIRHNHHIPSRGSSGFLRQGQRSKSSDSFSVYDDRFSTGHTYGLVGNRGVGTYAEPGREVRPDEEDQVVRMGIGGGRGRRTPRSSSVNRPGADLDPHSTGHRFGIVGGSGLHNDSDNSSITSRGSTGHLYGLQGTGGVRAYEREERRRMKYLSQRRHPSGTAIPDMHPMGAERYSEILAEEAAGRTSPGARHPPGTTIGARESEYQYQENLARRTSAIPGMIDSEDREAMSTYKRPVGTTLGGGRPSIGTAYHENWDRDDTHPPGTTLDSHPFPGDREKLDHRFRSNDPTFLTERQALNEGPAVIPNTTAMDQRGGSTGRSATNAGTPSDTYPPPNATTTPTTASAPHHTANNPPASQPPPPTGAPHTTEAAADQQSFPHHRENQPDHHHSSGRRESDTAAAQAGRANRRKSSGFHRFKERLSDMFHHRSSGGERLHGPATGERQNIKGPNA</sequence>
<feature type="compositionally biased region" description="Basic and acidic residues" evidence="1">
    <location>
        <begin position="42"/>
        <end position="61"/>
    </location>
</feature>
<feature type="compositionally biased region" description="Polar residues" evidence="1">
    <location>
        <begin position="203"/>
        <end position="214"/>
    </location>
</feature>
<proteinExistence type="predicted"/>
<feature type="compositionally biased region" description="Polar residues" evidence="1">
    <location>
        <begin position="456"/>
        <end position="467"/>
    </location>
</feature>
<feature type="compositionally biased region" description="Basic and acidic residues" evidence="1">
    <location>
        <begin position="1002"/>
        <end position="1019"/>
    </location>
</feature>
<protein>
    <submittedName>
        <fullName evidence="2">Uncharacterized protein</fullName>
    </submittedName>
</protein>
<feature type="compositionally biased region" description="Low complexity" evidence="1">
    <location>
        <begin position="170"/>
        <end position="181"/>
    </location>
</feature>
<feature type="compositionally biased region" description="Polar residues" evidence="1">
    <location>
        <begin position="568"/>
        <end position="577"/>
    </location>
</feature>
<evidence type="ECO:0000313" key="2">
    <source>
        <dbReference type="EMBL" id="KAJ1925761.1"/>
    </source>
</evidence>
<dbReference type="EMBL" id="JANBPT010000209">
    <property type="protein sequence ID" value="KAJ1925761.1"/>
    <property type="molecule type" value="Genomic_DNA"/>
</dbReference>
<feature type="compositionally biased region" description="Basic residues" evidence="1">
    <location>
        <begin position="280"/>
        <end position="289"/>
    </location>
</feature>
<feature type="compositionally biased region" description="Basic and acidic residues" evidence="1">
    <location>
        <begin position="118"/>
        <end position="134"/>
    </location>
</feature>
<feature type="compositionally biased region" description="Polar residues" evidence="1">
    <location>
        <begin position="528"/>
        <end position="552"/>
    </location>
</feature>
<dbReference type="Proteomes" id="UP001150569">
    <property type="component" value="Unassembled WGS sequence"/>
</dbReference>
<feature type="region of interest" description="Disordered" evidence="1">
    <location>
        <begin position="427"/>
        <end position="613"/>
    </location>
</feature>
<organism evidence="2 3">
    <name type="scientific">Tieghemiomyces parasiticus</name>
    <dbReference type="NCBI Taxonomy" id="78921"/>
    <lineage>
        <taxon>Eukaryota</taxon>
        <taxon>Fungi</taxon>
        <taxon>Fungi incertae sedis</taxon>
        <taxon>Zoopagomycota</taxon>
        <taxon>Kickxellomycotina</taxon>
        <taxon>Dimargaritomycetes</taxon>
        <taxon>Dimargaritales</taxon>
        <taxon>Dimargaritaceae</taxon>
        <taxon>Tieghemiomyces</taxon>
    </lineage>
</organism>
<gene>
    <name evidence="2" type="ORF">IWQ60_004355</name>
</gene>
<feature type="compositionally biased region" description="Polar residues" evidence="1">
    <location>
        <begin position="901"/>
        <end position="912"/>
    </location>
</feature>
<feature type="compositionally biased region" description="Basic and acidic residues" evidence="1">
    <location>
        <begin position="856"/>
        <end position="868"/>
    </location>
</feature>
<feature type="compositionally biased region" description="Low complexity" evidence="1">
    <location>
        <begin position="225"/>
        <end position="242"/>
    </location>
</feature>
<dbReference type="AlphaFoldDB" id="A0A9W8A8D1"/>
<feature type="compositionally biased region" description="Basic residues" evidence="1">
    <location>
        <begin position="989"/>
        <end position="1001"/>
    </location>
</feature>
<evidence type="ECO:0000313" key="3">
    <source>
        <dbReference type="Proteomes" id="UP001150569"/>
    </source>
</evidence>
<feature type="compositionally biased region" description="Basic and acidic residues" evidence="1">
    <location>
        <begin position="246"/>
        <end position="257"/>
    </location>
</feature>
<feature type="compositionally biased region" description="Polar residues" evidence="1">
    <location>
        <begin position="75"/>
        <end position="89"/>
    </location>
</feature>
<feature type="region of interest" description="Disordered" evidence="1">
    <location>
        <begin position="1"/>
        <end position="289"/>
    </location>
</feature>